<dbReference type="AlphaFoldDB" id="A0A8S1CBH8"/>
<dbReference type="Proteomes" id="UP000494165">
    <property type="component" value="Unassembled WGS sequence"/>
</dbReference>
<sequence length="93" mass="10022">MMLYCINIAHTESQGREVVDFEGRAREGVLLFRLRGAAEAHHHITLVNALPSGSECGSVYAIKITFNCAFAIVGCQLHLHSVPADRPGATSTS</sequence>
<keyword evidence="2" id="KW-1185">Reference proteome</keyword>
<proteinExistence type="predicted"/>
<reference evidence="1 2" key="1">
    <citation type="submission" date="2020-04" db="EMBL/GenBank/DDBJ databases">
        <authorList>
            <person name="Alioto T."/>
            <person name="Alioto T."/>
            <person name="Gomez Garrido J."/>
        </authorList>
    </citation>
    <scope>NUCLEOTIDE SEQUENCE [LARGE SCALE GENOMIC DNA]</scope>
</reference>
<accession>A0A8S1CBH8</accession>
<evidence type="ECO:0000313" key="2">
    <source>
        <dbReference type="Proteomes" id="UP000494165"/>
    </source>
</evidence>
<name>A0A8S1CBH8_9INSE</name>
<gene>
    <name evidence="1" type="ORF">CLODIP_2_CD10965</name>
</gene>
<protein>
    <submittedName>
        <fullName evidence="1">Uncharacterized protein</fullName>
    </submittedName>
</protein>
<dbReference type="EMBL" id="CADEPI010000041">
    <property type="protein sequence ID" value="CAB3368993.1"/>
    <property type="molecule type" value="Genomic_DNA"/>
</dbReference>
<comment type="caution">
    <text evidence="1">The sequence shown here is derived from an EMBL/GenBank/DDBJ whole genome shotgun (WGS) entry which is preliminary data.</text>
</comment>
<organism evidence="1 2">
    <name type="scientific">Cloeon dipterum</name>
    <dbReference type="NCBI Taxonomy" id="197152"/>
    <lineage>
        <taxon>Eukaryota</taxon>
        <taxon>Metazoa</taxon>
        <taxon>Ecdysozoa</taxon>
        <taxon>Arthropoda</taxon>
        <taxon>Hexapoda</taxon>
        <taxon>Insecta</taxon>
        <taxon>Pterygota</taxon>
        <taxon>Palaeoptera</taxon>
        <taxon>Ephemeroptera</taxon>
        <taxon>Pisciforma</taxon>
        <taxon>Baetidae</taxon>
        <taxon>Cloeon</taxon>
    </lineage>
</organism>
<evidence type="ECO:0000313" key="1">
    <source>
        <dbReference type="EMBL" id="CAB3368993.1"/>
    </source>
</evidence>